<sequence length="325" mass="35132">MTLCRTRTHRWAFGCRRTQFVMAVLLFSTTVVVKSLVSLQTSTRVRGKNKHEVFEFLATPANWPTIVLSSWEVRGNAKDRLLKRRDVVAEIFGLPPVLPLSVEWQCVEANEKKGILDMRSPSGVDGLASDCRMLFEIQEDQDKSSTISVQLTMEYVPNNWLAQFAIPILTVDNALALKVLFPNALRSAGRTALNDFRSLMGVLYGVAGLAHLADCVLGSSQLLQASGSAGFYNLPLPGQCFALLWCAAGPVAFVASRKGVGDYGLIAYGAIEVTGAGFLDATAATSIAIVDGVNPLLNAVAVQAIVGAAWLYASQKKDKPEPLSR</sequence>
<accession>A0A8J9S6N1</accession>
<organism evidence="2">
    <name type="scientific">Phaeodactylum tricornutum</name>
    <name type="common">Diatom</name>
    <dbReference type="NCBI Taxonomy" id="2850"/>
    <lineage>
        <taxon>Eukaryota</taxon>
        <taxon>Sar</taxon>
        <taxon>Stramenopiles</taxon>
        <taxon>Ochrophyta</taxon>
        <taxon>Bacillariophyta</taxon>
        <taxon>Bacillariophyceae</taxon>
        <taxon>Bacillariophycidae</taxon>
        <taxon>Naviculales</taxon>
        <taxon>Phaeodactylaceae</taxon>
        <taxon>Phaeodactylum</taxon>
    </lineage>
</organism>
<keyword evidence="1" id="KW-1133">Transmembrane helix</keyword>
<name>A0A8J9S6N1_PHATR</name>
<protein>
    <recommendedName>
        <fullName evidence="3">Transmembrane protein</fullName>
    </recommendedName>
</protein>
<evidence type="ECO:0000313" key="2">
    <source>
        <dbReference type="EMBL" id="CAG9283683.1"/>
    </source>
</evidence>
<gene>
    <name evidence="2" type="ORF">PTTT1_LOCUS23610</name>
</gene>
<feature type="transmembrane region" description="Helical" evidence="1">
    <location>
        <begin position="20"/>
        <end position="39"/>
    </location>
</feature>
<keyword evidence="1" id="KW-0472">Membrane</keyword>
<proteinExistence type="predicted"/>
<dbReference type="AlphaFoldDB" id="A0A8J9S6N1"/>
<dbReference type="OMA" id="SDCRMLF"/>
<dbReference type="Proteomes" id="UP000836788">
    <property type="component" value="Chromosome 19"/>
</dbReference>
<reference evidence="2" key="1">
    <citation type="submission" date="2022-02" db="EMBL/GenBank/DDBJ databases">
        <authorList>
            <person name="Giguere J D."/>
        </authorList>
    </citation>
    <scope>NUCLEOTIDE SEQUENCE</scope>
    <source>
        <strain evidence="2">CCAP 1055/1</strain>
    </source>
</reference>
<dbReference type="EMBL" id="OU594960">
    <property type="protein sequence ID" value="CAG9283683.1"/>
    <property type="molecule type" value="Genomic_DNA"/>
</dbReference>
<evidence type="ECO:0008006" key="3">
    <source>
        <dbReference type="Google" id="ProtNLM"/>
    </source>
</evidence>
<evidence type="ECO:0000256" key="1">
    <source>
        <dbReference type="SAM" id="Phobius"/>
    </source>
</evidence>
<keyword evidence="1" id="KW-0812">Transmembrane</keyword>